<dbReference type="Proteomes" id="UP000319160">
    <property type="component" value="Unassembled WGS sequence"/>
</dbReference>
<dbReference type="Pfam" id="PF26640">
    <property type="entry name" value="DUF8212"/>
    <property type="match status" value="1"/>
</dbReference>
<evidence type="ECO:0000256" key="1">
    <source>
        <dbReference type="SAM" id="MobiDB-lite"/>
    </source>
</evidence>
<dbReference type="OrthoDB" id="4844140at2759"/>
<name>A0A553HPN4_9PEZI</name>
<gene>
    <name evidence="4" type="ORF">FHL15_009187</name>
</gene>
<dbReference type="Pfam" id="PF06985">
    <property type="entry name" value="HET"/>
    <property type="match status" value="1"/>
</dbReference>
<reference evidence="5" key="1">
    <citation type="submission" date="2019-06" db="EMBL/GenBank/DDBJ databases">
        <title>Draft genome sequence of the griseofulvin-producing fungus Xylaria cubensis strain G536.</title>
        <authorList>
            <person name="Mead M.E."/>
            <person name="Raja H.A."/>
            <person name="Steenwyk J.L."/>
            <person name="Knowles S.L."/>
            <person name="Oberlies N.H."/>
            <person name="Rokas A."/>
        </authorList>
    </citation>
    <scope>NUCLEOTIDE SEQUENCE [LARGE SCALE GENOMIC DNA]</scope>
    <source>
        <strain evidence="5">G536</strain>
    </source>
</reference>
<evidence type="ECO:0000259" key="2">
    <source>
        <dbReference type="Pfam" id="PF06985"/>
    </source>
</evidence>
<dbReference type="AlphaFoldDB" id="A0A553HPN4"/>
<dbReference type="InterPro" id="IPR010730">
    <property type="entry name" value="HET"/>
</dbReference>
<comment type="caution">
    <text evidence="4">The sequence shown here is derived from an EMBL/GenBank/DDBJ whole genome shotgun (WGS) entry which is preliminary data.</text>
</comment>
<dbReference type="EMBL" id="VFLP01000061">
    <property type="protein sequence ID" value="TRX89915.1"/>
    <property type="molecule type" value="Genomic_DNA"/>
</dbReference>
<organism evidence="4 5">
    <name type="scientific">Xylaria flabelliformis</name>
    <dbReference type="NCBI Taxonomy" id="2512241"/>
    <lineage>
        <taxon>Eukaryota</taxon>
        <taxon>Fungi</taxon>
        <taxon>Dikarya</taxon>
        <taxon>Ascomycota</taxon>
        <taxon>Pezizomycotina</taxon>
        <taxon>Sordariomycetes</taxon>
        <taxon>Xylariomycetidae</taxon>
        <taxon>Xylariales</taxon>
        <taxon>Xylariaceae</taxon>
        <taxon>Xylaria</taxon>
    </lineage>
</organism>
<dbReference type="InterPro" id="IPR058525">
    <property type="entry name" value="DUF8212"/>
</dbReference>
<sequence length="879" mass="100949">MRLINTHTLSLVELVGDDIPPYAVLSHTWGEDEITFQDMHRPDSARQKIGWLKAKYACRLAAQNGFLYVWIDTCCIDKSSSAELSEAFNSMFNWFKRAGQCLVHLVDVAFGDSVSFTHSRWFTRGWTLLELIAPAKVDFYSCDWRLIGSRSDLVDTILEVTGIDPFVLAGGDVKQVKVARRMYWASRRNTTRVEDQAYCLMGLFDVNMPLIYGEGERAFGRLQEEIYKYTNDPSIFAWKEGIDWQVFAQDLEEREEKLHLKEGFRALSHFAKSPADFAHCGRMFPPLGVKLTEENDNALEDESLWDNMSTTSTLVQTSVDEPANPALNHAIAFLNDDPKLFPLFQAAMARPGVGVDRFRRILIGILRHLAIELAQEAEDNDQQSSATFVRRYRLVIGSAVTTSVAEKTLKPIELEHRPLEEQFGGVSEKEEETLNQDREDEEDEEIENKAEDHFEVDVQFHSIAAFIRSSKAFEQMVKRLTDLAYPTFFSRATEFVEKLLRIKRRESEDLEHWDMMRSRMCLIISELHYSKPDGLFIESEGKLSQLERFQLGLESLTGEKMELVAIEATQAETGYWRIKDRMDLPNSESHPYQSCGDARWEAVPEEFAQHLALLARKFPLANSSPLPVVPPPTWNPAQSTVLTGKGSASNEPPILPGRGPSEGTGNTNTSLPLPTNQTAGQWPMLARFIFLVTQFGRYTLDELPSLHLDTADFGSELRSTYLRRKGFWSSWLSPYKFSHCDFAEFEKYRRNAYAHRGYGLPDLSLRQYFYSPTPWEPPISPEEFKDIFQYVSRRQQPRWIVLPLHNADDDDLATDTVNRIPQRFWNFNKRVNQRENFWGIYVRERRSAFMMGLYIVLSLAPFIGQQYVEADVIVAVLNI</sequence>
<feature type="domain" description="DUF8212" evidence="3">
    <location>
        <begin position="217"/>
        <end position="282"/>
    </location>
</feature>
<keyword evidence="5" id="KW-1185">Reference proteome</keyword>
<accession>A0A553HPN4</accession>
<feature type="region of interest" description="Disordered" evidence="1">
    <location>
        <begin position="420"/>
        <end position="447"/>
    </location>
</feature>
<feature type="domain" description="Heterokaryon incompatibility" evidence="2">
    <location>
        <begin position="22"/>
        <end position="105"/>
    </location>
</feature>
<evidence type="ECO:0000313" key="4">
    <source>
        <dbReference type="EMBL" id="TRX89915.1"/>
    </source>
</evidence>
<feature type="compositionally biased region" description="Polar residues" evidence="1">
    <location>
        <begin position="663"/>
        <end position="672"/>
    </location>
</feature>
<dbReference type="PANTHER" id="PTHR10622">
    <property type="entry name" value="HET DOMAIN-CONTAINING PROTEIN"/>
    <property type="match status" value="1"/>
</dbReference>
<evidence type="ECO:0000313" key="5">
    <source>
        <dbReference type="Proteomes" id="UP000319160"/>
    </source>
</evidence>
<evidence type="ECO:0000259" key="3">
    <source>
        <dbReference type="Pfam" id="PF26640"/>
    </source>
</evidence>
<feature type="compositionally biased region" description="Polar residues" evidence="1">
    <location>
        <begin position="638"/>
        <end position="650"/>
    </location>
</feature>
<feature type="compositionally biased region" description="Acidic residues" evidence="1">
    <location>
        <begin position="429"/>
        <end position="446"/>
    </location>
</feature>
<protein>
    <submittedName>
        <fullName evidence="4">Uncharacterized protein</fullName>
    </submittedName>
</protein>
<dbReference type="STRING" id="2512241.A0A553HPN4"/>
<feature type="region of interest" description="Disordered" evidence="1">
    <location>
        <begin position="637"/>
        <end position="672"/>
    </location>
</feature>
<dbReference type="PANTHER" id="PTHR10622:SF10">
    <property type="entry name" value="HET DOMAIN-CONTAINING PROTEIN"/>
    <property type="match status" value="1"/>
</dbReference>
<proteinExistence type="predicted"/>